<dbReference type="EMBL" id="KI517408">
    <property type="protein sequence ID" value="ESQ49007.1"/>
    <property type="molecule type" value="Genomic_DNA"/>
</dbReference>
<proteinExistence type="predicted"/>
<dbReference type="AlphaFoldDB" id="V4M2H7"/>
<sequence>MEPNLNGCLFNSNFGGSDRKTGHESMAVMNNIHTYFFEISFKSDHKNNCGVYSSSLSTNSLSNSKSTISFTSSLRLSDEVD</sequence>
<dbReference type="KEGG" id="eus:EUTSA_v10021860mg"/>
<accession>V4M2H7</accession>
<organism evidence="1 2">
    <name type="scientific">Eutrema salsugineum</name>
    <name type="common">Saltwater cress</name>
    <name type="synonym">Sisymbrium salsugineum</name>
    <dbReference type="NCBI Taxonomy" id="72664"/>
    <lineage>
        <taxon>Eukaryota</taxon>
        <taxon>Viridiplantae</taxon>
        <taxon>Streptophyta</taxon>
        <taxon>Embryophyta</taxon>
        <taxon>Tracheophyta</taxon>
        <taxon>Spermatophyta</taxon>
        <taxon>Magnoliopsida</taxon>
        <taxon>eudicotyledons</taxon>
        <taxon>Gunneridae</taxon>
        <taxon>Pentapetalae</taxon>
        <taxon>rosids</taxon>
        <taxon>malvids</taxon>
        <taxon>Brassicales</taxon>
        <taxon>Brassicaceae</taxon>
        <taxon>Eutremeae</taxon>
        <taxon>Eutrema</taxon>
    </lineage>
</organism>
<evidence type="ECO:0000313" key="1">
    <source>
        <dbReference type="EMBL" id="ESQ49007.1"/>
    </source>
</evidence>
<gene>
    <name evidence="1" type="ORF">EUTSA_v10021860mg</name>
</gene>
<evidence type="ECO:0000313" key="2">
    <source>
        <dbReference type="Proteomes" id="UP000030689"/>
    </source>
</evidence>
<dbReference type="Proteomes" id="UP000030689">
    <property type="component" value="Unassembled WGS sequence"/>
</dbReference>
<dbReference type="Gramene" id="ESQ49007">
    <property type="protein sequence ID" value="ESQ49007"/>
    <property type="gene ID" value="EUTSA_v10021860mg"/>
</dbReference>
<protein>
    <submittedName>
        <fullName evidence="1">Uncharacterized protein</fullName>
    </submittedName>
</protein>
<reference evidence="1 2" key="1">
    <citation type="journal article" date="2013" name="Front. Plant Sci.">
        <title>The Reference Genome of the Halophytic Plant Eutrema salsugineum.</title>
        <authorList>
            <person name="Yang R."/>
            <person name="Jarvis D.E."/>
            <person name="Chen H."/>
            <person name="Beilstein M.A."/>
            <person name="Grimwood J."/>
            <person name="Jenkins J."/>
            <person name="Shu S."/>
            <person name="Prochnik S."/>
            <person name="Xin M."/>
            <person name="Ma C."/>
            <person name="Schmutz J."/>
            <person name="Wing R.A."/>
            <person name="Mitchell-Olds T."/>
            <person name="Schumaker K.S."/>
            <person name="Wang X."/>
        </authorList>
    </citation>
    <scope>NUCLEOTIDE SEQUENCE [LARGE SCALE GENOMIC DNA]</scope>
</reference>
<keyword evidence="2" id="KW-1185">Reference proteome</keyword>
<name>V4M2H7_EUTSA</name>